<dbReference type="InterPro" id="IPR023058">
    <property type="entry name" value="PPIase_PpiC_CS"/>
</dbReference>
<proteinExistence type="predicted"/>
<dbReference type="InterPro" id="IPR050245">
    <property type="entry name" value="PrsA_foldase"/>
</dbReference>
<dbReference type="Gene3D" id="1.10.4030.10">
    <property type="entry name" value="Porin chaperone SurA, peptide-binding domain"/>
    <property type="match status" value="1"/>
</dbReference>
<dbReference type="PANTHER" id="PTHR47245:SF2">
    <property type="entry name" value="PEPTIDYL-PROLYL CIS-TRANS ISOMERASE HP_0175-RELATED"/>
    <property type="match status" value="1"/>
</dbReference>
<evidence type="ECO:0000259" key="4">
    <source>
        <dbReference type="PROSITE" id="PS50198"/>
    </source>
</evidence>
<dbReference type="SUPFAM" id="SSF54534">
    <property type="entry name" value="FKBP-like"/>
    <property type="match status" value="1"/>
</dbReference>
<dbReference type="Gene3D" id="3.10.50.40">
    <property type="match status" value="1"/>
</dbReference>
<dbReference type="GO" id="GO:0051536">
    <property type="term" value="F:iron-sulfur cluster binding"/>
    <property type="evidence" value="ECO:0007669"/>
    <property type="project" value="UniProtKB-KW"/>
</dbReference>
<keyword evidence="1" id="KW-0408">Iron</keyword>
<keyword evidence="1" id="KW-0479">Metal-binding</keyword>
<dbReference type="InterPro" id="IPR000297">
    <property type="entry name" value="PPIase_PpiC"/>
</dbReference>
<dbReference type="EMBL" id="DSOV01000056">
    <property type="protein sequence ID" value="HEN43198.1"/>
    <property type="molecule type" value="Genomic_DNA"/>
</dbReference>
<feature type="chain" id="PRO_5032419304" evidence="3">
    <location>
        <begin position="29"/>
        <end position="339"/>
    </location>
</feature>
<keyword evidence="3" id="KW-0732">Signal</keyword>
<dbReference type="Pfam" id="PF13616">
    <property type="entry name" value="Rotamase_3"/>
    <property type="match status" value="1"/>
</dbReference>
<keyword evidence="2 5" id="KW-0413">Isomerase</keyword>
<evidence type="ECO:0000313" key="5">
    <source>
        <dbReference type="EMBL" id="HEN43198.1"/>
    </source>
</evidence>
<dbReference type="PANTHER" id="PTHR47245">
    <property type="entry name" value="PEPTIDYLPROLYL ISOMERASE"/>
    <property type="match status" value="1"/>
</dbReference>
<dbReference type="SUPFAM" id="SSF109998">
    <property type="entry name" value="Triger factor/SurA peptide-binding domain-like"/>
    <property type="match status" value="1"/>
</dbReference>
<evidence type="ECO:0000256" key="2">
    <source>
        <dbReference type="PROSITE-ProRule" id="PRU00278"/>
    </source>
</evidence>
<dbReference type="Pfam" id="PF13624">
    <property type="entry name" value="SurA_N_3"/>
    <property type="match status" value="1"/>
</dbReference>
<keyword evidence="1" id="KW-0411">Iron-sulfur</keyword>
<feature type="signal peptide" evidence="3">
    <location>
        <begin position="1"/>
        <end position="28"/>
    </location>
</feature>
<reference evidence="5" key="1">
    <citation type="journal article" date="2020" name="mSystems">
        <title>Genome- and Community-Level Interaction Insights into Carbon Utilization and Element Cycling Functions of Hydrothermarchaeota in Hydrothermal Sediment.</title>
        <authorList>
            <person name="Zhou Z."/>
            <person name="Liu Y."/>
            <person name="Xu W."/>
            <person name="Pan J."/>
            <person name="Luo Z.H."/>
            <person name="Li M."/>
        </authorList>
    </citation>
    <scope>NUCLEOTIDE SEQUENCE [LARGE SCALE GENOMIC DNA]</scope>
    <source>
        <strain evidence="5">SpSt-349</strain>
    </source>
</reference>
<evidence type="ECO:0000256" key="1">
    <source>
        <dbReference type="ARBA" id="ARBA00023014"/>
    </source>
</evidence>
<accession>A0A831XMY3</accession>
<name>A0A831XMY3_GEOME</name>
<organism evidence="5">
    <name type="scientific">Geobacter metallireducens</name>
    <dbReference type="NCBI Taxonomy" id="28232"/>
    <lineage>
        <taxon>Bacteria</taxon>
        <taxon>Pseudomonadati</taxon>
        <taxon>Thermodesulfobacteriota</taxon>
        <taxon>Desulfuromonadia</taxon>
        <taxon>Geobacterales</taxon>
        <taxon>Geobacteraceae</taxon>
        <taxon>Geobacter</taxon>
    </lineage>
</organism>
<keyword evidence="2" id="KW-0697">Rotamase</keyword>
<gene>
    <name evidence="5" type="ORF">ENQ87_12660</name>
</gene>
<dbReference type="GO" id="GO:0003755">
    <property type="term" value="F:peptidyl-prolyl cis-trans isomerase activity"/>
    <property type="evidence" value="ECO:0007669"/>
    <property type="project" value="UniProtKB-KW"/>
</dbReference>
<feature type="domain" description="PpiC" evidence="4">
    <location>
        <begin position="191"/>
        <end position="292"/>
    </location>
</feature>
<protein>
    <submittedName>
        <fullName evidence="5">Peptidylprolyl isomerase</fullName>
    </submittedName>
</protein>
<dbReference type="InterPro" id="IPR046357">
    <property type="entry name" value="PPIase_dom_sf"/>
</dbReference>
<dbReference type="PROSITE" id="PS50198">
    <property type="entry name" value="PPIC_PPIASE_2"/>
    <property type="match status" value="1"/>
</dbReference>
<evidence type="ECO:0000256" key="3">
    <source>
        <dbReference type="SAM" id="SignalP"/>
    </source>
</evidence>
<dbReference type="AlphaFoldDB" id="A0A831XMY3"/>
<sequence>MHAFKTVRGQFITLTAIAILAGAAGASAAPAAKTDAKAAEASAITAPVARVNGVDITKAELERAKKIILSRNQMGHASMNEEMAKKVEEAALNQIIAKELLYQAGKKLEIKDLDKKVQEKVAENKARFKSQADYEKALKEMDLTDKEVETFTKEDMVIGNLIETKIVANTKITDEEAKKFYDDNKDKFRREESVRASHILVGADQNASPEDKKKAREKAEALLKQLKGGADFAELAKKESSCPSSAQGGDLGFFGKGQMVPEFEKASFALKPGEVSDVVETQFGYHIIKLAEKKDAETVPFQEAKARITQFLTQQKVQKGIGDYVEELKKKGKVEILAR</sequence>
<comment type="caution">
    <text evidence="5">The sequence shown here is derived from an EMBL/GenBank/DDBJ whole genome shotgun (WGS) entry which is preliminary data.</text>
</comment>
<dbReference type="PROSITE" id="PS51318">
    <property type="entry name" value="TAT"/>
    <property type="match status" value="1"/>
</dbReference>
<dbReference type="InterPro" id="IPR006311">
    <property type="entry name" value="TAT_signal"/>
</dbReference>
<dbReference type="PROSITE" id="PS01096">
    <property type="entry name" value="PPIC_PPIASE_1"/>
    <property type="match status" value="1"/>
</dbReference>
<dbReference type="InterPro" id="IPR027304">
    <property type="entry name" value="Trigger_fact/SurA_dom_sf"/>
</dbReference>